<dbReference type="KEGG" id="hhy:Halhy_2926"/>
<dbReference type="AlphaFoldDB" id="F4L492"/>
<sequence length="180" mass="20650">MTIRTLSPPPLEPKKEILESPAPKPRRGLWWLVVLAIAVVYAAFNVEDFDFLIEKDGGYDLSPQRKEKLQKELGEYDEAEQYVIFAAEAGYYPCYNCGKQTLIYLNVGEVWKYGSTRIGKNRRYGNVGIPLGLTYLTEYVGDYTICQKLEKIKIYNYALLPENLKRSTPLIRPPGNKVDF</sequence>
<keyword evidence="1" id="KW-0472">Membrane</keyword>
<dbReference type="HOGENOM" id="CLU_1494240_0_0_10"/>
<reference evidence="2 3" key="1">
    <citation type="journal article" date="2011" name="Stand. Genomic Sci.">
        <title>Complete genome sequence of Haliscomenobacter hydrossis type strain (O).</title>
        <authorList>
            <consortium name="US DOE Joint Genome Institute (JGI-PGF)"/>
            <person name="Daligault H."/>
            <person name="Lapidus A."/>
            <person name="Zeytun A."/>
            <person name="Nolan M."/>
            <person name="Lucas S."/>
            <person name="Del Rio T.G."/>
            <person name="Tice H."/>
            <person name="Cheng J.F."/>
            <person name="Tapia R."/>
            <person name="Han C."/>
            <person name="Goodwin L."/>
            <person name="Pitluck S."/>
            <person name="Liolios K."/>
            <person name="Pagani I."/>
            <person name="Ivanova N."/>
            <person name="Huntemann M."/>
            <person name="Mavromatis K."/>
            <person name="Mikhailova N."/>
            <person name="Pati A."/>
            <person name="Chen A."/>
            <person name="Palaniappan K."/>
            <person name="Land M."/>
            <person name="Hauser L."/>
            <person name="Brambilla E.M."/>
            <person name="Rohde M."/>
            <person name="Verbarg S."/>
            <person name="Goker M."/>
            <person name="Bristow J."/>
            <person name="Eisen J.A."/>
            <person name="Markowitz V."/>
            <person name="Hugenholtz P."/>
            <person name="Kyrpides N.C."/>
            <person name="Klenk H.P."/>
            <person name="Woyke T."/>
        </authorList>
    </citation>
    <scope>NUCLEOTIDE SEQUENCE [LARGE SCALE GENOMIC DNA]</scope>
    <source>
        <strain evidence="3">ATCC 27775 / DSM 1100 / LMG 10767 / O</strain>
    </source>
</reference>
<dbReference type="STRING" id="760192.Halhy_2926"/>
<proteinExistence type="predicted"/>
<keyword evidence="1" id="KW-0812">Transmembrane</keyword>
<dbReference type="EMBL" id="CP002691">
    <property type="protein sequence ID" value="AEE50790.1"/>
    <property type="molecule type" value="Genomic_DNA"/>
</dbReference>
<dbReference type="Proteomes" id="UP000008461">
    <property type="component" value="Chromosome"/>
</dbReference>
<gene>
    <name evidence="2" type="ordered locus">Halhy_2926</name>
</gene>
<evidence type="ECO:0000313" key="2">
    <source>
        <dbReference type="EMBL" id="AEE50790.1"/>
    </source>
</evidence>
<protein>
    <submittedName>
        <fullName evidence="2">Uncharacterized protein</fullName>
    </submittedName>
</protein>
<keyword evidence="3" id="KW-1185">Reference proteome</keyword>
<feature type="transmembrane region" description="Helical" evidence="1">
    <location>
        <begin position="28"/>
        <end position="46"/>
    </location>
</feature>
<evidence type="ECO:0000313" key="3">
    <source>
        <dbReference type="Proteomes" id="UP000008461"/>
    </source>
</evidence>
<keyword evidence="1" id="KW-1133">Transmembrane helix</keyword>
<evidence type="ECO:0000256" key="1">
    <source>
        <dbReference type="SAM" id="Phobius"/>
    </source>
</evidence>
<name>F4L492_HALH1</name>
<dbReference type="RefSeq" id="WP_013765333.1">
    <property type="nucleotide sequence ID" value="NC_015510.1"/>
</dbReference>
<accession>F4L492</accession>
<organism evidence="2 3">
    <name type="scientific">Haliscomenobacter hydrossis (strain ATCC 27775 / DSM 1100 / LMG 10767 / O)</name>
    <dbReference type="NCBI Taxonomy" id="760192"/>
    <lineage>
        <taxon>Bacteria</taxon>
        <taxon>Pseudomonadati</taxon>
        <taxon>Bacteroidota</taxon>
        <taxon>Saprospiria</taxon>
        <taxon>Saprospirales</taxon>
        <taxon>Haliscomenobacteraceae</taxon>
        <taxon>Haliscomenobacter</taxon>
    </lineage>
</organism>
<reference key="2">
    <citation type="submission" date="2011-04" db="EMBL/GenBank/DDBJ databases">
        <title>Complete sequence of chromosome of Haliscomenobacter hydrossis DSM 1100.</title>
        <authorList>
            <consortium name="US DOE Joint Genome Institute (JGI-PGF)"/>
            <person name="Lucas S."/>
            <person name="Han J."/>
            <person name="Lapidus A."/>
            <person name="Bruce D."/>
            <person name="Goodwin L."/>
            <person name="Pitluck S."/>
            <person name="Peters L."/>
            <person name="Kyrpides N."/>
            <person name="Mavromatis K."/>
            <person name="Ivanova N."/>
            <person name="Ovchinnikova G."/>
            <person name="Pagani I."/>
            <person name="Daligault H."/>
            <person name="Detter J.C."/>
            <person name="Han C."/>
            <person name="Land M."/>
            <person name="Hauser L."/>
            <person name="Markowitz V."/>
            <person name="Cheng J.-F."/>
            <person name="Hugenholtz P."/>
            <person name="Woyke T."/>
            <person name="Wu D."/>
            <person name="Verbarg S."/>
            <person name="Frueling A."/>
            <person name="Brambilla E."/>
            <person name="Klenk H.-P."/>
            <person name="Eisen J.A."/>
        </authorList>
    </citation>
    <scope>NUCLEOTIDE SEQUENCE</scope>
    <source>
        <strain>DSM 1100</strain>
    </source>
</reference>
<dbReference type="OrthoDB" id="9182053at2"/>